<feature type="region of interest" description="Disordered" evidence="8">
    <location>
        <begin position="1"/>
        <end position="20"/>
    </location>
</feature>
<dbReference type="Pfam" id="PF22811">
    <property type="entry name" value="Zn_ribbon_NrdR"/>
    <property type="match status" value="1"/>
</dbReference>
<dbReference type="PROSITE" id="PS51161">
    <property type="entry name" value="ATP_CONE"/>
    <property type="match status" value="1"/>
</dbReference>
<proteinExistence type="inferred from homology"/>
<comment type="caution">
    <text evidence="7">Lacks conserved residue(s) required for the propagation of feature annotation.</text>
</comment>
<evidence type="ECO:0000256" key="6">
    <source>
        <dbReference type="ARBA" id="ARBA00023163"/>
    </source>
</evidence>
<feature type="compositionally biased region" description="Basic and acidic residues" evidence="8">
    <location>
        <begin position="9"/>
        <end position="20"/>
    </location>
</feature>
<organism evidence="10 11">
    <name type="scientific">Candidatus Nanohalococcus occultus</name>
    <dbReference type="NCBI Taxonomy" id="2978047"/>
    <lineage>
        <taxon>Archaea</taxon>
        <taxon>Candidatus Nanohalarchaeota</taxon>
        <taxon>Candidatus Nanohalarchaeota incertae sedis</taxon>
        <taxon>Candidatus Nanohalococcus</taxon>
    </lineage>
</organism>
<dbReference type="HAMAP" id="MF_00440">
    <property type="entry name" value="NrdR"/>
    <property type="match status" value="1"/>
</dbReference>
<dbReference type="InterPro" id="IPR005144">
    <property type="entry name" value="ATP-cone_dom"/>
</dbReference>
<dbReference type="EMBL" id="CP104395">
    <property type="protein sequence ID" value="WEL19550.1"/>
    <property type="molecule type" value="Genomic_DNA"/>
</dbReference>
<comment type="similarity">
    <text evidence="7">Belongs to the NrdR family.</text>
</comment>
<dbReference type="GeneID" id="98290582"/>
<dbReference type="Pfam" id="PF03477">
    <property type="entry name" value="ATP-cone"/>
    <property type="match status" value="1"/>
</dbReference>
<keyword evidence="2 7" id="KW-0547">Nucleotide-binding</keyword>
<evidence type="ECO:0000256" key="4">
    <source>
        <dbReference type="ARBA" id="ARBA00023015"/>
    </source>
</evidence>
<keyword evidence="6 7" id="KW-0804">Transcription</keyword>
<comment type="function">
    <text evidence="7">Negatively regulates transcription of bacterial ribonucleotide reductase nrd genes and operons by binding to NrdR-boxes.</text>
</comment>
<evidence type="ECO:0000256" key="1">
    <source>
        <dbReference type="ARBA" id="ARBA00022491"/>
    </source>
</evidence>
<reference evidence="10 11" key="1">
    <citation type="submission" date="2022-09" db="EMBL/GenBank/DDBJ databases">
        <title>Xylan utilization by haloarchaea-nanohaloarchaea associations.</title>
        <authorList>
            <person name="Yakimov M."/>
        </authorList>
    </citation>
    <scope>NUCLEOTIDE SEQUENCE [LARGE SCALE GENOMIC DNA]</scope>
    <source>
        <strain evidence="10 11">SVXNc</strain>
    </source>
</reference>
<keyword evidence="11" id="KW-1185">Reference proteome</keyword>
<sequence>MKCPYCENETTKVKDSRETEGKVRRRRECAECERRFTTYETAEKLDIQVTKRDGAKEPFKESKIREGIQRAVQKTAITAEEVDEAVENVKKQVMGKQELTSEEIGNTVKKELQEMDEVAYIRFASVYESFDDAESFEEEIKELKEKQG</sequence>
<dbReference type="PANTHER" id="PTHR30455:SF2">
    <property type="entry name" value="TRANSCRIPTIONAL REPRESSOR NRDR"/>
    <property type="match status" value="1"/>
</dbReference>
<accession>A0ABY8CFR8</accession>
<protein>
    <recommendedName>
        <fullName evidence="7">Transcriptional repressor NrdR</fullName>
    </recommendedName>
</protein>
<evidence type="ECO:0000259" key="9">
    <source>
        <dbReference type="PROSITE" id="PS51161"/>
    </source>
</evidence>
<feature type="domain" description="ATP-cone" evidence="9">
    <location>
        <begin position="47"/>
        <end position="135"/>
    </location>
</feature>
<keyword evidence="4 7" id="KW-0805">Transcription regulation</keyword>
<dbReference type="PANTHER" id="PTHR30455">
    <property type="entry name" value="TRANSCRIPTIONAL REPRESSOR NRDR"/>
    <property type="match status" value="1"/>
</dbReference>
<evidence type="ECO:0000313" key="11">
    <source>
        <dbReference type="Proteomes" id="UP001218034"/>
    </source>
</evidence>
<keyword evidence="3 7" id="KW-0067">ATP-binding</keyword>
<evidence type="ECO:0000256" key="2">
    <source>
        <dbReference type="ARBA" id="ARBA00022741"/>
    </source>
</evidence>
<keyword evidence="1 7" id="KW-0678">Repressor</keyword>
<evidence type="ECO:0000256" key="5">
    <source>
        <dbReference type="ARBA" id="ARBA00023125"/>
    </source>
</evidence>
<evidence type="ECO:0000256" key="3">
    <source>
        <dbReference type="ARBA" id="ARBA00022840"/>
    </source>
</evidence>
<dbReference type="Proteomes" id="UP001218034">
    <property type="component" value="Chromosome"/>
</dbReference>
<evidence type="ECO:0000256" key="8">
    <source>
        <dbReference type="SAM" id="MobiDB-lite"/>
    </source>
</evidence>
<evidence type="ECO:0000313" key="10">
    <source>
        <dbReference type="EMBL" id="WEL19550.1"/>
    </source>
</evidence>
<name>A0ABY8CFR8_9ARCH</name>
<dbReference type="RefSeq" id="WP_347721390.1">
    <property type="nucleotide sequence ID" value="NZ_CP104395.1"/>
</dbReference>
<evidence type="ECO:0000256" key="7">
    <source>
        <dbReference type="HAMAP-Rule" id="MF_00440"/>
    </source>
</evidence>
<keyword evidence="5 7" id="KW-0238">DNA-binding</keyword>
<dbReference type="NCBIfam" id="TIGR00244">
    <property type="entry name" value="transcriptional regulator NrdR"/>
    <property type="match status" value="1"/>
</dbReference>
<gene>
    <name evidence="7 10" type="primary">nrdR</name>
    <name evidence="10" type="ORF">SVXNc_0532</name>
</gene>
<dbReference type="InterPro" id="IPR003796">
    <property type="entry name" value="RNR_NrdR-like"/>
</dbReference>
<dbReference type="InterPro" id="IPR055173">
    <property type="entry name" value="NrdR-like_N"/>
</dbReference>